<evidence type="ECO:0000256" key="2">
    <source>
        <dbReference type="SAM" id="SignalP"/>
    </source>
</evidence>
<keyword evidence="1" id="KW-0175">Coiled coil</keyword>
<dbReference type="SUPFAM" id="SSF49373">
    <property type="entry name" value="Invasin/intimin cell-adhesion fragments"/>
    <property type="match status" value="1"/>
</dbReference>
<dbReference type="Proteomes" id="UP000005561">
    <property type="component" value="Unassembled WGS sequence"/>
</dbReference>
<organism evidence="4 5">
    <name type="scientific">Marvinbryantia formatexigens DSM 14469</name>
    <dbReference type="NCBI Taxonomy" id="478749"/>
    <lineage>
        <taxon>Bacteria</taxon>
        <taxon>Bacillati</taxon>
        <taxon>Bacillota</taxon>
        <taxon>Clostridia</taxon>
        <taxon>Lachnospirales</taxon>
        <taxon>Lachnospiraceae</taxon>
        <taxon>Marvinbryantia</taxon>
    </lineage>
</organism>
<accession>C6LHB5</accession>
<feature type="coiled-coil region" evidence="1">
    <location>
        <begin position="153"/>
        <end position="187"/>
    </location>
</feature>
<evidence type="ECO:0000313" key="4">
    <source>
        <dbReference type="EMBL" id="EET59902.1"/>
    </source>
</evidence>
<keyword evidence="5" id="KW-1185">Reference proteome</keyword>
<dbReference type="RefSeq" id="WP_006862811.1">
    <property type="nucleotide sequence ID" value="NZ_ACCL02000014.1"/>
</dbReference>
<dbReference type="AlphaFoldDB" id="C6LHB5"/>
<comment type="caution">
    <text evidence="4">The sequence shown here is derived from an EMBL/GenBank/DDBJ whole genome shotgun (WGS) entry which is preliminary data.</text>
</comment>
<name>C6LHB5_9FIRM</name>
<feature type="signal peptide" evidence="2">
    <location>
        <begin position="1"/>
        <end position="25"/>
    </location>
</feature>
<dbReference type="STRING" id="168384.SAMN05660368_00742"/>
<dbReference type="Gene3D" id="2.60.40.1080">
    <property type="match status" value="1"/>
</dbReference>
<dbReference type="OrthoDB" id="2068075at2"/>
<dbReference type="SMART" id="SM00635">
    <property type="entry name" value="BID_2"/>
    <property type="match status" value="1"/>
</dbReference>
<evidence type="ECO:0000259" key="3">
    <source>
        <dbReference type="SMART" id="SM00635"/>
    </source>
</evidence>
<protein>
    <submittedName>
        <fullName evidence="4">Bacterial group 2 Ig-like protein</fullName>
    </submittedName>
</protein>
<feature type="chain" id="PRO_5038761017" evidence="2">
    <location>
        <begin position="26"/>
        <end position="224"/>
    </location>
</feature>
<dbReference type="InterPro" id="IPR008964">
    <property type="entry name" value="Invasin/intimin_cell_adhesion"/>
</dbReference>
<sequence length="224" mass="24882">MRNNAKKLFPLLLTFIMLLSLSVTASAAAAKKISITGTLKTMVVGQKNELDTKITPKSAKVRDKNIVWTSSNPKVIRILENYDDETEIKALKAGTATITVSIRGTNLKASKKITVKNSSAVSVSSYTKKISSCTENLKDIYNSIKKATVKSGYSAARRQAQTYENKIEKIEDQLDELEDTIKSLYRSGKLTASQYNSLKKKLKSADSYADKAEDYLERKFGDFD</sequence>
<reference evidence="4" key="1">
    <citation type="submission" date="2009-07" db="EMBL/GenBank/DDBJ databases">
        <authorList>
            <person name="Weinstock G."/>
            <person name="Sodergren E."/>
            <person name="Clifton S."/>
            <person name="Fulton L."/>
            <person name="Fulton B."/>
            <person name="Courtney L."/>
            <person name="Fronick C."/>
            <person name="Harrison M."/>
            <person name="Strong C."/>
            <person name="Farmer C."/>
            <person name="Delahaunty K."/>
            <person name="Markovic C."/>
            <person name="Hall O."/>
            <person name="Minx P."/>
            <person name="Tomlinson C."/>
            <person name="Mitreva M."/>
            <person name="Nelson J."/>
            <person name="Hou S."/>
            <person name="Wollam A."/>
            <person name="Pepin K.H."/>
            <person name="Johnson M."/>
            <person name="Bhonagiri V."/>
            <person name="Nash W.E."/>
            <person name="Warren W."/>
            <person name="Chinwalla A."/>
            <person name="Mardis E.R."/>
            <person name="Wilson R.K."/>
        </authorList>
    </citation>
    <scope>NUCLEOTIDE SEQUENCE [LARGE SCALE GENOMIC DNA]</scope>
    <source>
        <strain evidence="4">DSM 14469</strain>
    </source>
</reference>
<gene>
    <name evidence="4" type="ORF">BRYFOR_08026</name>
</gene>
<dbReference type="EMBL" id="ACCL02000014">
    <property type="protein sequence ID" value="EET59902.1"/>
    <property type="molecule type" value="Genomic_DNA"/>
</dbReference>
<dbReference type="SUPFAM" id="SSF57997">
    <property type="entry name" value="Tropomyosin"/>
    <property type="match status" value="1"/>
</dbReference>
<feature type="domain" description="BIG2" evidence="3">
    <location>
        <begin position="29"/>
        <end position="112"/>
    </location>
</feature>
<dbReference type="eggNOG" id="ENOG503143R">
    <property type="taxonomic scope" value="Bacteria"/>
</dbReference>
<proteinExistence type="predicted"/>
<evidence type="ECO:0000313" key="5">
    <source>
        <dbReference type="Proteomes" id="UP000005561"/>
    </source>
</evidence>
<dbReference type="Pfam" id="PF02368">
    <property type="entry name" value="Big_2"/>
    <property type="match status" value="1"/>
</dbReference>
<dbReference type="InterPro" id="IPR003343">
    <property type="entry name" value="Big_2"/>
</dbReference>
<evidence type="ECO:0000256" key="1">
    <source>
        <dbReference type="SAM" id="Coils"/>
    </source>
</evidence>
<keyword evidence="2" id="KW-0732">Signal</keyword>